<dbReference type="InterPro" id="IPR013783">
    <property type="entry name" value="Ig-like_fold"/>
</dbReference>
<protein>
    <recommendedName>
        <fullName evidence="1">Ig-like domain-containing protein</fullName>
    </recommendedName>
</protein>
<evidence type="ECO:0000259" key="1">
    <source>
        <dbReference type="PROSITE" id="PS50835"/>
    </source>
</evidence>
<keyword evidence="3" id="KW-1185">Reference proteome</keyword>
<feature type="domain" description="Ig-like" evidence="1">
    <location>
        <begin position="182"/>
        <end position="230"/>
    </location>
</feature>
<dbReference type="InterPro" id="IPR007110">
    <property type="entry name" value="Ig-like_dom"/>
</dbReference>
<dbReference type="InterPro" id="IPR036179">
    <property type="entry name" value="Ig-like_dom_sf"/>
</dbReference>
<evidence type="ECO:0000313" key="2">
    <source>
        <dbReference type="EMBL" id="KAK9743800.1"/>
    </source>
</evidence>
<name>A0AAW1M4J0_POPJA</name>
<dbReference type="Proteomes" id="UP001458880">
    <property type="component" value="Unassembled WGS sequence"/>
</dbReference>
<dbReference type="PROSITE" id="PS50835">
    <property type="entry name" value="IG_LIKE"/>
    <property type="match status" value="1"/>
</dbReference>
<dbReference type="SUPFAM" id="SSF48726">
    <property type="entry name" value="Immunoglobulin"/>
    <property type="match status" value="2"/>
</dbReference>
<sequence length="230" mass="26050">MSRTYKTAKRDLANLIKETKVKCWKTLCQELEQNIWGDAYKIISKKFNTLVPYNPEKFNTLVPYNPDAGKRRQILNCLFPSLPDHLEMGPIVDSVVPFTSEELECAIKNMKSGKAPGLDKIPPEAIKETEENVTENESVVTSHLTFAPVPEDDRTVLKCRGDNPMLGVGLEDTFQLNVVYPPQVILQLGNTLNPEDIKEGDDVYFECNIRSNPKQHKITWFHDVSKSTGI</sequence>
<dbReference type="EMBL" id="JASPKY010000066">
    <property type="protein sequence ID" value="KAK9743800.1"/>
    <property type="molecule type" value="Genomic_DNA"/>
</dbReference>
<evidence type="ECO:0000313" key="3">
    <source>
        <dbReference type="Proteomes" id="UP001458880"/>
    </source>
</evidence>
<gene>
    <name evidence="2" type="ORF">QE152_g8341</name>
</gene>
<dbReference type="Gene3D" id="2.60.40.10">
    <property type="entry name" value="Immunoglobulins"/>
    <property type="match status" value="2"/>
</dbReference>
<reference evidence="2 3" key="1">
    <citation type="journal article" date="2024" name="BMC Genomics">
        <title>De novo assembly and annotation of Popillia japonica's genome with initial clues to its potential as an invasive pest.</title>
        <authorList>
            <person name="Cucini C."/>
            <person name="Boschi S."/>
            <person name="Funari R."/>
            <person name="Cardaioli E."/>
            <person name="Iannotti N."/>
            <person name="Marturano G."/>
            <person name="Paoli F."/>
            <person name="Bruttini M."/>
            <person name="Carapelli A."/>
            <person name="Frati F."/>
            <person name="Nardi F."/>
        </authorList>
    </citation>
    <scope>NUCLEOTIDE SEQUENCE [LARGE SCALE GENOMIC DNA]</scope>
    <source>
        <strain evidence="2">DMR45628</strain>
    </source>
</reference>
<dbReference type="PANTHER" id="PTHR23278:SF26">
    <property type="entry name" value="SIDESTEP III, ISOFORM O"/>
    <property type="match status" value="1"/>
</dbReference>
<accession>A0AAW1M4J0</accession>
<dbReference type="PANTHER" id="PTHR23278">
    <property type="entry name" value="SIDESTEP PROTEIN"/>
    <property type="match status" value="1"/>
</dbReference>
<dbReference type="AlphaFoldDB" id="A0AAW1M4J0"/>
<organism evidence="2 3">
    <name type="scientific">Popillia japonica</name>
    <name type="common">Japanese beetle</name>
    <dbReference type="NCBI Taxonomy" id="7064"/>
    <lineage>
        <taxon>Eukaryota</taxon>
        <taxon>Metazoa</taxon>
        <taxon>Ecdysozoa</taxon>
        <taxon>Arthropoda</taxon>
        <taxon>Hexapoda</taxon>
        <taxon>Insecta</taxon>
        <taxon>Pterygota</taxon>
        <taxon>Neoptera</taxon>
        <taxon>Endopterygota</taxon>
        <taxon>Coleoptera</taxon>
        <taxon>Polyphaga</taxon>
        <taxon>Scarabaeiformia</taxon>
        <taxon>Scarabaeidae</taxon>
        <taxon>Rutelinae</taxon>
        <taxon>Popillia</taxon>
    </lineage>
</organism>
<proteinExistence type="predicted"/>
<comment type="caution">
    <text evidence="2">The sequence shown here is derived from an EMBL/GenBank/DDBJ whole genome shotgun (WGS) entry which is preliminary data.</text>
</comment>